<feature type="binding site" evidence="3">
    <location>
        <position position="117"/>
    </location>
    <ligand>
        <name>Mg(2+)</name>
        <dbReference type="ChEBI" id="CHEBI:18420"/>
        <label>1</label>
    </ligand>
</feature>
<dbReference type="SMR" id="F0NBK1"/>
<feature type="binding site" evidence="3">
    <location>
        <position position="119"/>
    </location>
    <ligand>
        <name>Mg(2+)</name>
        <dbReference type="ChEBI" id="CHEBI:18420"/>
        <label>1</label>
    </ligand>
</feature>
<gene>
    <name evidence="4" type="ordered locus">SiRe_1473</name>
</gene>
<dbReference type="eggNOG" id="arCOG04448">
    <property type="taxonomic scope" value="Archaea"/>
</dbReference>
<dbReference type="InterPro" id="IPR036705">
    <property type="entry name" value="Ribosyl_crysJ1_sf"/>
</dbReference>
<evidence type="ECO:0000256" key="2">
    <source>
        <dbReference type="ARBA" id="ARBA00022801"/>
    </source>
</evidence>
<comment type="similarity">
    <text evidence="1">Belongs to the ADP-ribosylglycohydrolase family.</text>
</comment>
<feature type="binding site" evidence="3">
    <location>
        <position position="340"/>
    </location>
    <ligand>
        <name>Mg(2+)</name>
        <dbReference type="ChEBI" id="CHEBI:18420"/>
        <label>1</label>
    </ligand>
</feature>
<name>F0NBK1_SACI5</name>
<accession>F0NBK1</accession>
<proteinExistence type="inferred from homology"/>
<dbReference type="InterPro" id="IPR050792">
    <property type="entry name" value="ADP-ribosylglycohydrolase"/>
</dbReference>
<reference evidence="4 5" key="1">
    <citation type="journal article" date="2011" name="J. Bacteriol.">
        <title>Genome analyses of icelandic strains of Sulfolobus islandicus, model organisms for genetic and virus-host interaction studies.</title>
        <authorList>
            <person name="Guo L."/>
            <person name="Brugger K."/>
            <person name="Liu C."/>
            <person name="Shah S.A."/>
            <person name="Zheng H."/>
            <person name="Zhu Y."/>
            <person name="Wang S."/>
            <person name="Lillestol R.K."/>
            <person name="Chen L."/>
            <person name="Frank J."/>
            <person name="Prangishvili D."/>
            <person name="Paulin L."/>
            <person name="She Q."/>
            <person name="Huang L."/>
            <person name="Garrett R.A."/>
        </authorList>
    </citation>
    <scope>NUCLEOTIDE SEQUENCE [LARGE SCALE GENOMIC DNA]</scope>
    <source>
        <strain evidence="4 5">REY15A</strain>
    </source>
</reference>
<keyword evidence="2" id="KW-0378">Hydrolase</keyword>
<feature type="binding site" evidence="3">
    <location>
        <position position="341"/>
    </location>
    <ligand>
        <name>Mg(2+)</name>
        <dbReference type="ChEBI" id="CHEBI:18420"/>
        <label>1</label>
    </ligand>
</feature>
<dbReference type="KEGG" id="sir:SiRe_1473"/>
<protein>
    <submittedName>
        <fullName evidence="4">ADP-ribosylation/Crystallin J1</fullName>
    </submittedName>
</protein>
<dbReference type="HOGENOM" id="CLU_024566_7_0_2"/>
<dbReference type="PANTHER" id="PTHR16222">
    <property type="entry name" value="ADP-RIBOSYLGLYCOHYDROLASE"/>
    <property type="match status" value="1"/>
</dbReference>
<feature type="binding site" evidence="3">
    <location>
        <position position="118"/>
    </location>
    <ligand>
        <name>Mg(2+)</name>
        <dbReference type="ChEBI" id="CHEBI:18420"/>
        <label>1</label>
    </ligand>
</feature>
<dbReference type="InterPro" id="IPR005502">
    <property type="entry name" value="Ribosyl_crysJ1"/>
</dbReference>
<comment type="cofactor">
    <cofactor evidence="3">
        <name>Mg(2+)</name>
        <dbReference type="ChEBI" id="CHEBI:18420"/>
    </cofactor>
    <text evidence="3">Binds 2 magnesium ions per subunit.</text>
</comment>
<dbReference type="Pfam" id="PF03747">
    <property type="entry name" value="ADP_ribosyl_GH"/>
    <property type="match status" value="1"/>
</dbReference>
<keyword evidence="3" id="KW-0460">Magnesium</keyword>
<evidence type="ECO:0000256" key="1">
    <source>
        <dbReference type="ARBA" id="ARBA00010702"/>
    </source>
</evidence>
<feature type="binding site" evidence="3">
    <location>
        <position position="338"/>
    </location>
    <ligand>
        <name>Mg(2+)</name>
        <dbReference type="ChEBI" id="CHEBI:18420"/>
        <label>1</label>
    </ligand>
</feature>
<keyword evidence="3" id="KW-0479">Metal-binding</keyword>
<dbReference type="Gene3D" id="1.10.4080.10">
    <property type="entry name" value="ADP-ribosylation/Crystallin J1"/>
    <property type="match status" value="1"/>
</dbReference>
<dbReference type="GO" id="GO:0016787">
    <property type="term" value="F:hydrolase activity"/>
    <property type="evidence" value="ECO:0007669"/>
    <property type="project" value="UniProtKB-KW"/>
</dbReference>
<dbReference type="SUPFAM" id="SSF101478">
    <property type="entry name" value="ADP-ribosylglycohydrolase"/>
    <property type="match status" value="1"/>
</dbReference>
<sequence length="398" mass="45113">MSCDSKRDMKDWNKSPYITHCDNIDFSCELNYRSCSNTEILKALFDQGLVNAVEWKDLYLRPEPKKVESEKVIYMLLGVAVGDSLGYPFERFTPDERLKKFGLITSYSYINGRVPPSDDTQLTFDTVKVILENGRIVPWELARIFASHRITGMGSTIRRFLKNYRERGLPWYEAGLSRPSNGALMRISPVIIPNLKANENYLVDAVLATFITHNEPLAIASSVAFADLLWGIINGGEYINADKILDRFTLIISKLTGDKKYRTRREKAKVKYEGPASEFIRDQVYYALHKNLSVREFAKMVGSSGYLLETVPNLLFIFIKYLNDPQSGIIEAINFTKDNDTIGSALGAAFGALHGKKAFREDWVKQFPGKLLKHGREGEVYRLLNCVNKFLSSGPITS</sequence>
<evidence type="ECO:0000313" key="4">
    <source>
        <dbReference type="EMBL" id="ADX85538.1"/>
    </source>
</evidence>
<evidence type="ECO:0000256" key="3">
    <source>
        <dbReference type="PIRSR" id="PIRSR605502-1"/>
    </source>
</evidence>
<dbReference type="EMBL" id="CP002425">
    <property type="protein sequence ID" value="ADX85538.1"/>
    <property type="molecule type" value="Genomic_DNA"/>
</dbReference>
<dbReference type="GeneID" id="12418416"/>
<evidence type="ECO:0000313" key="5">
    <source>
        <dbReference type="Proteomes" id="UP000002664"/>
    </source>
</evidence>
<dbReference type="RefSeq" id="WP_014514004.1">
    <property type="nucleotide sequence ID" value="NC_017276.1"/>
</dbReference>
<dbReference type="AlphaFoldDB" id="F0NBK1"/>
<dbReference type="STRING" id="930945.SiRe_1473"/>
<organism evidence="4 5">
    <name type="scientific">Saccharolobus islandicus (strain REY15A)</name>
    <name type="common">Sulfolobus islandicus</name>
    <dbReference type="NCBI Taxonomy" id="930945"/>
    <lineage>
        <taxon>Archaea</taxon>
        <taxon>Thermoproteota</taxon>
        <taxon>Thermoprotei</taxon>
        <taxon>Sulfolobales</taxon>
        <taxon>Sulfolobaceae</taxon>
        <taxon>Saccharolobus</taxon>
    </lineage>
</organism>
<dbReference type="Proteomes" id="UP000002664">
    <property type="component" value="Chromosome"/>
</dbReference>
<dbReference type="PANTHER" id="PTHR16222:SF24">
    <property type="entry name" value="ADP-RIBOSYLHYDROLASE ARH3"/>
    <property type="match status" value="1"/>
</dbReference>
<dbReference type="GO" id="GO:0046872">
    <property type="term" value="F:metal ion binding"/>
    <property type="evidence" value="ECO:0007669"/>
    <property type="project" value="UniProtKB-KW"/>
</dbReference>
<keyword evidence="5" id="KW-1185">Reference proteome</keyword>